<protein>
    <submittedName>
        <fullName evidence="1">Uncharacterized protein</fullName>
    </submittedName>
</protein>
<name>A0A6G1IH62_9PLEO</name>
<sequence>MPVTTRAGVKRSRDVIGAHANDTVLPGAKKVNLSNKTRVGLEKDETSSSKKPSVCILDLPASSGIAYITTRPRPPTSVATLIRHSSVITVVARAHNRPALFPLGSSLASRKSANRSDPNIGLSGCEAPASISWDHDTDCEADQLMNLTTLLLLRAHCPTFNAEFVSHAIAEDEGPRYDPDEHCAMCWLGFLGYGLNPETNPEAFEDIPIECEHRVEEFMDWLDHMQEHEYSYVQDLNRFLSHANDTWLSDISTGDVKRVSLTLDGPRKVPEIYIRLTRWEERKRTGRPNLLGSATAYLKNAGILGGSLDGLLNFQISQPR</sequence>
<accession>A0A6G1IH62</accession>
<dbReference type="AlphaFoldDB" id="A0A6G1IH62"/>
<evidence type="ECO:0000313" key="2">
    <source>
        <dbReference type="Proteomes" id="UP000799291"/>
    </source>
</evidence>
<organism evidence="1 2">
    <name type="scientific">Lentithecium fluviatile CBS 122367</name>
    <dbReference type="NCBI Taxonomy" id="1168545"/>
    <lineage>
        <taxon>Eukaryota</taxon>
        <taxon>Fungi</taxon>
        <taxon>Dikarya</taxon>
        <taxon>Ascomycota</taxon>
        <taxon>Pezizomycotina</taxon>
        <taxon>Dothideomycetes</taxon>
        <taxon>Pleosporomycetidae</taxon>
        <taxon>Pleosporales</taxon>
        <taxon>Massarineae</taxon>
        <taxon>Lentitheciaceae</taxon>
        <taxon>Lentithecium</taxon>
    </lineage>
</organism>
<evidence type="ECO:0000313" key="1">
    <source>
        <dbReference type="EMBL" id="KAF2677323.1"/>
    </source>
</evidence>
<gene>
    <name evidence="1" type="ORF">K458DRAFT_396023</name>
</gene>
<dbReference type="Proteomes" id="UP000799291">
    <property type="component" value="Unassembled WGS sequence"/>
</dbReference>
<keyword evidence="2" id="KW-1185">Reference proteome</keyword>
<dbReference type="EMBL" id="MU005623">
    <property type="protein sequence ID" value="KAF2677323.1"/>
    <property type="molecule type" value="Genomic_DNA"/>
</dbReference>
<reference evidence="1" key="1">
    <citation type="journal article" date="2020" name="Stud. Mycol.">
        <title>101 Dothideomycetes genomes: a test case for predicting lifestyles and emergence of pathogens.</title>
        <authorList>
            <person name="Haridas S."/>
            <person name="Albert R."/>
            <person name="Binder M."/>
            <person name="Bloem J."/>
            <person name="Labutti K."/>
            <person name="Salamov A."/>
            <person name="Andreopoulos B."/>
            <person name="Baker S."/>
            <person name="Barry K."/>
            <person name="Bills G."/>
            <person name="Bluhm B."/>
            <person name="Cannon C."/>
            <person name="Castanera R."/>
            <person name="Culley D."/>
            <person name="Daum C."/>
            <person name="Ezra D."/>
            <person name="Gonzalez J."/>
            <person name="Henrissat B."/>
            <person name="Kuo A."/>
            <person name="Liang C."/>
            <person name="Lipzen A."/>
            <person name="Lutzoni F."/>
            <person name="Magnuson J."/>
            <person name="Mondo S."/>
            <person name="Nolan M."/>
            <person name="Ohm R."/>
            <person name="Pangilinan J."/>
            <person name="Park H.-J."/>
            <person name="Ramirez L."/>
            <person name="Alfaro M."/>
            <person name="Sun H."/>
            <person name="Tritt A."/>
            <person name="Yoshinaga Y."/>
            <person name="Zwiers L.-H."/>
            <person name="Turgeon B."/>
            <person name="Goodwin S."/>
            <person name="Spatafora J."/>
            <person name="Crous P."/>
            <person name="Grigoriev I."/>
        </authorList>
    </citation>
    <scope>NUCLEOTIDE SEQUENCE</scope>
    <source>
        <strain evidence="1">CBS 122367</strain>
    </source>
</reference>
<proteinExistence type="predicted"/>